<dbReference type="Gene3D" id="1.10.20.10">
    <property type="entry name" value="Histone, subunit A"/>
    <property type="match status" value="1"/>
</dbReference>
<sequence length="148" mass="17437">MSQAQRLSSVQERNYSNANTVLYEENRRSGGRPRYGKKTLAAPKRPKRYRPGMKALREIRKYQKSTELLLRKLPFARLCKEILDDVSERPGHYRFELQAISALQEVSFLATEAFMVQFLENASFCTQHRKRVTLVPRDILLVRRLFDF</sequence>
<comment type="similarity">
    <text evidence="3">Belongs to the histone H3 family.</text>
</comment>
<keyword evidence="11" id="KW-1185">Reference proteome</keyword>
<evidence type="ECO:0000256" key="4">
    <source>
        <dbReference type="ARBA" id="ARBA00022454"/>
    </source>
</evidence>
<reference evidence="10 11" key="2">
    <citation type="submission" date="2018-11" db="EMBL/GenBank/DDBJ databases">
        <authorList>
            <consortium name="Pathogen Informatics"/>
        </authorList>
    </citation>
    <scope>NUCLEOTIDE SEQUENCE [LARGE SCALE GENOMIC DNA]</scope>
</reference>
<evidence type="ECO:0000256" key="6">
    <source>
        <dbReference type="ARBA" id="ARBA00023242"/>
    </source>
</evidence>
<dbReference type="SUPFAM" id="SSF47113">
    <property type="entry name" value="Histone-fold"/>
    <property type="match status" value="1"/>
</dbReference>
<dbReference type="AlphaFoldDB" id="A0A183DQ97"/>
<reference evidence="12" key="1">
    <citation type="submission" date="2016-06" db="UniProtKB">
        <authorList>
            <consortium name="WormBaseParasite"/>
        </authorList>
    </citation>
    <scope>IDENTIFICATION</scope>
</reference>
<protein>
    <submittedName>
        <fullName evidence="12">Histone domain-containing protein</fullName>
    </submittedName>
</protein>
<dbReference type="EMBL" id="UYRT01078212">
    <property type="protein sequence ID" value="VDN18050.1"/>
    <property type="molecule type" value="Genomic_DNA"/>
</dbReference>
<organism evidence="12">
    <name type="scientific">Gongylonema pulchrum</name>
    <dbReference type="NCBI Taxonomy" id="637853"/>
    <lineage>
        <taxon>Eukaryota</taxon>
        <taxon>Metazoa</taxon>
        <taxon>Ecdysozoa</taxon>
        <taxon>Nematoda</taxon>
        <taxon>Chromadorea</taxon>
        <taxon>Rhabditida</taxon>
        <taxon>Spirurina</taxon>
        <taxon>Spiruromorpha</taxon>
        <taxon>Spiruroidea</taxon>
        <taxon>Gongylonematidae</taxon>
        <taxon>Gongylonema</taxon>
    </lineage>
</organism>
<dbReference type="PRINTS" id="PR00622">
    <property type="entry name" value="HISTONEH3"/>
</dbReference>
<comment type="subcellular location">
    <subcellularLocation>
        <location evidence="2">Chromosome</location>
    </subcellularLocation>
    <subcellularLocation>
        <location evidence="1">Nucleus</location>
    </subcellularLocation>
</comment>
<dbReference type="CDD" id="cd22911">
    <property type="entry name" value="HFD_H3"/>
    <property type="match status" value="1"/>
</dbReference>
<evidence type="ECO:0000313" key="10">
    <source>
        <dbReference type="EMBL" id="VDN18050.1"/>
    </source>
</evidence>
<dbReference type="WBParaSite" id="GPUH_0001090101-mRNA-1">
    <property type="protein sequence ID" value="GPUH_0001090101-mRNA-1"/>
    <property type="gene ID" value="GPUH_0001090101"/>
</dbReference>
<evidence type="ECO:0000313" key="11">
    <source>
        <dbReference type="Proteomes" id="UP000271098"/>
    </source>
</evidence>
<dbReference type="GO" id="GO:0000786">
    <property type="term" value="C:nucleosome"/>
    <property type="evidence" value="ECO:0007669"/>
    <property type="project" value="UniProtKB-KW"/>
</dbReference>
<evidence type="ECO:0000256" key="3">
    <source>
        <dbReference type="ARBA" id="ARBA00010343"/>
    </source>
</evidence>
<evidence type="ECO:0000256" key="1">
    <source>
        <dbReference type="ARBA" id="ARBA00004123"/>
    </source>
</evidence>
<dbReference type="SMART" id="SM00428">
    <property type="entry name" value="H3"/>
    <property type="match status" value="1"/>
</dbReference>
<dbReference type="InterPro" id="IPR007125">
    <property type="entry name" value="H2A/H2B/H3"/>
</dbReference>
<dbReference type="FunFam" id="1.10.20.10:FF:000085">
    <property type="entry name" value="Histone H3.2"/>
    <property type="match status" value="1"/>
</dbReference>
<dbReference type="GO" id="GO:0005634">
    <property type="term" value="C:nucleus"/>
    <property type="evidence" value="ECO:0007669"/>
    <property type="project" value="UniProtKB-SubCell"/>
</dbReference>
<dbReference type="PANTHER" id="PTHR45810:SF17">
    <property type="entry name" value="HISTONE H3-LIKE CENTROMERIC PROTEIN A"/>
    <property type="match status" value="1"/>
</dbReference>
<dbReference type="InterPro" id="IPR000164">
    <property type="entry name" value="Histone_H3/CENP-A"/>
</dbReference>
<proteinExistence type="inferred from homology"/>
<evidence type="ECO:0000256" key="5">
    <source>
        <dbReference type="ARBA" id="ARBA00023125"/>
    </source>
</evidence>
<gene>
    <name evidence="10" type="ORF">GPUH_LOCUS10888</name>
</gene>
<dbReference type="GO" id="GO:0030527">
    <property type="term" value="F:structural constituent of chromatin"/>
    <property type="evidence" value="ECO:0007669"/>
    <property type="project" value="InterPro"/>
</dbReference>
<dbReference type="Proteomes" id="UP000271098">
    <property type="component" value="Unassembled WGS sequence"/>
</dbReference>
<dbReference type="GO" id="GO:0003677">
    <property type="term" value="F:DNA binding"/>
    <property type="evidence" value="ECO:0007669"/>
    <property type="project" value="UniProtKB-KW"/>
</dbReference>
<keyword evidence="6" id="KW-0539">Nucleus</keyword>
<keyword evidence="4" id="KW-0158">Chromosome</keyword>
<evidence type="ECO:0000313" key="12">
    <source>
        <dbReference type="WBParaSite" id="GPUH_0001090101-mRNA-1"/>
    </source>
</evidence>
<feature type="domain" description="Core Histone H2A/H2B/H3" evidence="9">
    <location>
        <begin position="52"/>
        <end position="145"/>
    </location>
</feature>
<evidence type="ECO:0000256" key="8">
    <source>
        <dbReference type="SAM" id="MobiDB-lite"/>
    </source>
</evidence>
<keyword evidence="5" id="KW-0238">DNA-binding</keyword>
<evidence type="ECO:0000256" key="2">
    <source>
        <dbReference type="ARBA" id="ARBA00004286"/>
    </source>
</evidence>
<dbReference type="OrthoDB" id="5843301at2759"/>
<evidence type="ECO:0000256" key="7">
    <source>
        <dbReference type="ARBA" id="ARBA00023269"/>
    </source>
</evidence>
<accession>A0A183DQ97</accession>
<dbReference type="PANTHER" id="PTHR45810">
    <property type="entry name" value="HISTONE H3.2"/>
    <property type="match status" value="1"/>
</dbReference>
<dbReference type="InterPro" id="IPR009072">
    <property type="entry name" value="Histone-fold"/>
</dbReference>
<name>A0A183DQ97_9BILA</name>
<evidence type="ECO:0000259" key="9">
    <source>
        <dbReference type="Pfam" id="PF00125"/>
    </source>
</evidence>
<dbReference type="GO" id="GO:0046982">
    <property type="term" value="F:protein heterodimerization activity"/>
    <property type="evidence" value="ECO:0007669"/>
    <property type="project" value="InterPro"/>
</dbReference>
<feature type="region of interest" description="Disordered" evidence="8">
    <location>
        <begin position="18"/>
        <end position="47"/>
    </location>
</feature>
<dbReference type="Pfam" id="PF00125">
    <property type="entry name" value="Histone"/>
    <property type="match status" value="1"/>
</dbReference>
<keyword evidence="7" id="KW-0544">Nucleosome core</keyword>